<evidence type="ECO:0000256" key="3">
    <source>
        <dbReference type="ARBA" id="ARBA00023012"/>
    </source>
</evidence>
<dbReference type="InterPro" id="IPR052023">
    <property type="entry name" value="Histidine_kinase_KdpD"/>
</dbReference>
<dbReference type="InterPro" id="IPR003852">
    <property type="entry name" value="Sig_transdc_His_kinase_KdpD_N"/>
</dbReference>
<keyword evidence="3" id="KW-0902">Two-component regulatory system</keyword>
<comment type="caution">
    <text evidence="5">The sequence shown here is derived from an EMBL/GenBank/DDBJ whole genome shotgun (WGS) entry which is preliminary data.</text>
</comment>
<accession>A0A6L6XBD0</accession>
<evidence type="ECO:0000259" key="4">
    <source>
        <dbReference type="Pfam" id="PF02702"/>
    </source>
</evidence>
<evidence type="ECO:0000256" key="1">
    <source>
        <dbReference type="ARBA" id="ARBA00022679"/>
    </source>
</evidence>
<dbReference type="GO" id="GO:0000155">
    <property type="term" value="F:phosphorelay sensor kinase activity"/>
    <property type="evidence" value="ECO:0007669"/>
    <property type="project" value="InterPro"/>
</dbReference>
<gene>
    <name evidence="5" type="ORF">GPA10_41310</name>
</gene>
<dbReference type="PANTHER" id="PTHR45569">
    <property type="entry name" value="SENSOR PROTEIN KDPD"/>
    <property type="match status" value="1"/>
</dbReference>
<dbReference type="PANTHER" id="PTHR45569:SF1">
    <property type="entry name" value="SENSOR PROTEIN KDPD"/>
    <property type="match status" value="1"/>
</dbReference>
<protein>
    <submittedName>
        <fullName evidence="5">Histidine kinase</fullName>
    </submittedName>
</protein>
<keyword evidence="6" id="KW-1185">Reference proteome</keyword>
<dbReference type="Gene3D" id="3.40.50.300">
    <property type="entry name" value="P-loop containing nucleotide triphosphate hydrolases"/>
    <property type="match status" value="1"/>
</dbReference>
<sequence>MARGKLRIYLGAAPGVGKTYAMLSEAHRRTERGTDCVVAFVEHHDRPRTEVMLHGLEQVARKELEYRGSTFTEMDVDAVLRRAPAVALVDELAHKNVPGSRNAKRWQDVEELLEAGVDVISTVNIQHLESLGDVVESITGV</sequence>
<evidence type="ECO:0000313" key="6">
    <source>
        <dbReference type="Proteomes" id="UP000483802"/>
    </source>
</evidence>
<evidence type="ECO:0000313" key="5">
    <source>
        <dbReference type="EMBL" id="MVO91007.1"/>
    </source>
</evidence>
<organism evidence="5 6">
    <name type="scientific">Streptomyces typhae</name>
    <dbReference type="NCBI Taxonomy" id="2681492"/>
    <lineage>
        <taxon>Bacteria</taxon>
        <taxon>Bacillati</taxon>
        <taxon>Actinomycetota</taxon>
        <taxon>Actinomycetes</taxon>
        <taxon>Kitasatosporales</taxon>
        <taxon>Streptomycetaceae</taxon>
        <taxon>Streptomyces</taxon>
    </lineage>
</organism>
<dbReference type="EMBL" id="WPNZ01000046">
    <property type="protein sequence ID" value="MVO91007.1"/>
    <property type="molecule type" value="Genomic_DNA"/>
</dbReference>
<dbReference type="InterPro" id="IPR027417">
    <property type="entry name" value="P-loop_NTPase"/>
</dbReference>
<dbReference type="Pfam" id="PF02702">
    <property type="entry name" value="KdpD"/>
    <property type="match status" value="1"/>
</dbReference>
<proteinExistence type="predicted"/>
<keyword evidence="2 5" id="KW-0418">Kinase</keyword>
<evidence type="ECO:0000256" key="2">
    <source>
        <dbReference type="ARBA" id="ARBA00022777"/>
    </source>
</evidence>
<keyword evidence="1" id="KW-0808">Transferase</keyword>
<dbReference type="Proteomes" id="UP000483802">
    <property type="component" value="Unassembled WGS sequence"/>
</dbReference>
<dbReference type="GO" id="GO:0005886">
    <property type="term" value="C:plasma membrane"/>
    <property type="evidence" value="ECO:0007669"/>
    <property type="project" value="TreeGrafter"/>
</dbReference>
<feature type="non-terminal residue" evidence="5">
    <location>
        <position position="141"/>
    </location>
</feature>
<reference evidence="5 6" key="1">
    <citation type="submission" date="2019-11" db="EMBL/GenBank/DDBJ databases">
        <title>Streptomyces typhae sp. nov., a novel endophytic actinomycete isolated from the root of cattail pollen (Typha angustifolia L.).</title>
        <authorList>
            <person name="Peng C."/>
        </authorList>
    </citation>
    <scope>NUCLEOTIDE SEQUENCE [LARGE SCALE GENOMIC DNA]</scope>
    <source>
        <strain evidence="6">p1417</strain>
    </source>
</reference>
<dbReference type="AlphaFoldDB" id="A0A6L6XBD0"/>
<feature type="domain" description="Signal transduction histidine kinase osmosensitive K+ channel sensor N-terminal" evidence="4">
    <location>
        <begin position="3"/>
        <end position="141"/>
    </location>
</feature>
<name>A0A6L6XBD0_9ACTN</name>